<feature type="region of interest" description="Disordered" evidence="1">
    <location>
        <begin position="121"/>
        <end position="143"/>
    </location>
</feature>
<keyword evidence="3" id="KW-1185">Reference proteome</keyword>
<name>A0A077ZEH1_TRITR</name>
<gene>
    <name evidence="2" type="ORF">TTRE_0000535501</name>
</gene>
<dbReference type="AlphaFoldDB" id="A0A077ZEH1"/>
<feature type="region of interest" description="Disordered" evidence="1">
    <location>
        <begin position="82"/>
        <end position="109"/>
    </location>
</feature>
<evidence type="ECO:0000313" key="2">
    <source>
        <dbReference type="EMBL" id="CDW57070.1"/>
    </source>
</evidence>
<dbReference type="Proteomes" id="UP000030665">
    <property type="component" value="Unassembled WGS sequence"/>
</dbReference>
<sequence>MEVEKNLEGTVSNRSAASTTDEIRQNLMAKTESQVAKCAILGNYFDDTDVDPMPGFDRTLTRRAWDSVPTYWANLAQPKRTEQVKTIAPVEADGKKPKKSKAHKKKSIWQSISDPFRLLRARLTGNRTSKDSPASSYSDQDDH</sequence>
<evidence type="ECO:0000256" key="1">
    <source>
        <dbReference type="SAM" id="MobiDB-lite"/>
    </source>
</evidence>
<accession>A0A077ZEH1</accession>
<proteinExistence type="predicted"/>
<reference evidence="2" key="2">
    <citation type="submission" date="2014-03" db="EMBL/GenBank/DDBJ databases">
        <title>The whipworm genome and dual-species transcriptomics of an intimate host-pathogen interaction.</title>
        <authorList>
            <person name="Foth B.J."/>
            <person name="Tsai I.J."/>
            <person name="Reid A.J."/>
            <person name="Bancroft A.J."/>
            <person name="Nichol S."/>
            <person name="Tracey A."/>
            <person name="Holroyd N."/>
            <person name="Cotton J.A."/>
            <person name="Stanley E.J."/>
            <person name="Zarowiecki M."/>
            <person name="Liu J.Z."/>
            <person name="Huckvale T."/>
            <person name="Cooper P.J."/>
            <person name="Grencis R.K."/>
            <person name="Berriman M."/>
        </authorList>
    </citation>
    <scope>NUCLEOTIDE SEQUENCE [LARGE SCALE GENOMIC DNA]</scope>
</reference>
<feature type="region of interest" description="Disordered" evidence="1">
    <location>
        <begin position="1"/>
        <end position="21"/>
    </location>
</feature>
<evidence type="ECO:0000313" key="3">
    <source>
        <dbReference type="Proteomes" id="UP000030665"/>
    </source>
</evidence>
<protein>
    <submittedName>
        <fullName evidence="2">Uncharacterized protein</fullName>
    </submittedName>
</protein>
<dbReference type="OrthoDB" id="10410474at2759"/>
<feature type="compositionally biased region" description="Basic residues" evidence="1">
    <location>
        <begin position="96"/>
        <end position="107"/>
    </location>
</feature>
<feature type="compositionally biased region" description="Polar residues" evidence="1">
    <location>
        <begin position="9"/>
        <end position="20"/>
    </location>
</feature>
<organism evidence="2 3">
    <name type="scientific">Trichuris trichiura</name>
    <name type="common">Whipworm</name>
    <name type="synonym">Trichocephalus trichiurus</name>
    <dbReference type="NCBI Taxonomy" id="36087"/>
    <lineage>
        <taxon>Eukaryota</taxon>
        <taxon>Metazoa</taxon>
        <taxon>Ecdysozoa</taxon>
        <taxon>Nematoda</taxon>
        <taxon>Enoplea</taxon>
        <taxon>Dorylaimia</taxon>
        <taxon>Trichinellida</taxon>
        <taxon>Trichuridae</taxon>
        <taxon>Trichuris</taxon>
    </lineage>
</organism>
<dbReference type="EMBL" id="HG806114">
    <property type="protein sequence ID" value="CDW57070.1"/>
    <property type="molecule type" value="Genomic_DNA"/>
</dbReference>
<feature type="compositionally biased region" description="Polar residues" evidence="1">
    <location>
        <begin position="125"/>
        <end position="143"/>
    </location>
</feature>
<reference evidence="2" key="1">
    <citation type="submission" date="2014-01" db="EMBL/GenBank/DDBJ databases">
        <authorList>
            <person name="Aslett M."/>
        </authorList>
    </citation>
    <scope>NUCLEOTIDE SEQUENCE</scope>
</reference>